<accession>A0A918LA49</accession>
<feature type="region of interest" description="Disordered" evidence="1">
    <location>
        <begin position="333"/>
        <end position="505"/>
    </location>
</feature>
<gene>
    <name evidence="2" type="ORF">GCM10010171_15570</name>
</gene>
<reference evidence="2" key="1">
    <citation type="journal article" date="2014" name="Int. J. Syst. Evol. Microbiol.">
        <title>Complete genome sequence of Corynebacterium casei LMG S-19264T (=DSM 44701T), isolated from a smear-ripened cheese.</title>
        <authorList>
            <consortium name="US DOE Joint Genome Institute (JGI-PGF)"/>
            <person name="Walter F."/>
            <person name="Albersmeier A."/>
            <person name="Kalinowski J."/>
            <person name="Ruckert C."/>
        </authorList>
    </citation>
    <scope>NUCLEOTIDE SEQUENCE</scope>
    <source>
        <strain evidence="2">JCM 3276</strain>
    </source>
</reference>
<dbReference type="RefSeq" id="WP_189209536.1">
    <property type="nucleotide sequence ID" value="NZ_BMRB01000001.1"/>
</dbReference>
<keyword evidence="3" id="KW-1185">Reference proteome</keyword>
<comment type="caution">
    <text evidence="2">The sequence shown here is derived from an EMBL/GenBank/DDBJ whole genome shotgun (WGS) entry which is preliminary data.</text>
</comment>
<evidence type="ECO:0000313" key="3">
    <source>
        <dbReference type="Proteomes" id="UP000660680"/>
    </source>
</evidence>
<feature type="compositionally biased region" description="Low complexity" evidence="1">
    <location>
        <begin position="428"/>
        <end position="437"/>
    </location>
</feature>
<feature type="compositionally biased region" description="Gly residues" evidence="1">
    <location>
        <begin position="372"/>
        <end position="400"/>
    </location>
</feature>
<protein>
    <recommendedName>
        <fullName evidence="4">WXG100 family type VII secretion target</fullName>
    </recommendedName>
</protein>
<evidence type="ECO:0008006" key="4">
    <source>
        <dbReference type="Google" id="ProtNLM"/>
    </source>
</evidence>
<dbReference type="Proteomes" id="UP000660680">
    <property type="component" value="Unassembled WGS sequence"/>
</dbReference>
<dbReference type="AlphaFoldDB" id="A0A918LA49"/>
<evidence type="ECO:0000313" key="2">
    <source>
        <dbReference type="EMBL" id="GGS23442.1"/>
    </source>
</evidence>
<sequence>MSEVSAALVEPAVDPSDTSTALVDDLAGVAERMREAGALYARWRAHPAAARRWPDEPWGTDQDARALDDLRGIDFGVMDATFARMTALATAAEAVGPLVAAARAGLEERWDNRADQAAALRLSDFASALGAWRDSAGQLGAAMEGARRTVASVLRRWADEVRGADARVSDPSLRHAQIDLVDAALDAGHTPQSLRTMGIPLGGDPVVPSHEVLGWLDDFAARHSAELVRLRRGALAARDAVEQVWGVLGQVLAEVPADPFAVFAPPEPAPDETRVTIRDGEHSMVLTGPDEHGRYELALPGGTRSLDFSNGPVRFTDGDTAVTATLVGDGKVAITLDDGDGPPVTYTVDASGDEQPEPVPAETPVKPSGDDAGAGGPGGGAGGPGGPGGGSAAIGGGGAAGADAGAPTPVAEGPSTGAEAPAGDQHRAAAPAAAAAGGASGGSGGGMGGGMPMGGGMGAGAGQGQGGDNERKQSAWRIAGNIFDDKDPASGFDGIIGIDPGRKQA</sequence>
<proteinExistence type="predicted"/>
<reference evidence="2" key="2">
    <citation type="submission" date="2020-09" db="EMBL/GenBank/DDBJ databases">
        <authorList>
            <person name="Sun Q."/>
            <person name="Ohkuma M."/>
        </authorList>
    </citation>
    <scope>NUCLEOTIDE SEQUENCE</scope>
    <source>
        <strain evidence="2">JCM 3276</strain>
    </source>
</reference>
<name>A0A918LA49_9PSEU</name>
<feature type="compositionally biased region" description="Gly residues" evidence="1">
    <location>
        <begin position="438"/>
        <end position="467"/>
    </location>
</feature>
<evidence type="ECO:0000256" key="1">
    <source>
        <dbReference type="SAM" id="MobiDB-lite"/>
    </source>
</evidence>
<dbReference type="EMBL" id="BMRB01000001">
    <property type="protein sequence ID" value="GGS23442.1"/>
    <property type="molecule type" value="Genomic_DNA"/>
</dbReference>
<organism evidence="2 3">
    <name type="scientific">Actinokineospora fastidiosa</name>
    <dbReference type="NCBI Taxonomy" id="1816"/>
    <lineage>
        <taxon>Bacteria</taxon>
        <taxon>Bacillati</taxon>
        <taxon>Actinomycetota</taxon>
        <taxon>Actinomycetes</taxon>
        <taxon>Pseudonocardiales</taxon>
        <taxon>Pseudonocardiaceae</taxon>
        <taxon>Actinokineospora</taxon>
    </lineage>
</organism>